<organism evidence="1 2">
    <name type="scientific">Mucilaginibacter pankratovii</name>
    <dbReference type="NCBI Taxonomy" id="2772110"/>
    <lineage>
        <taxon>Bacteria</taxon>
        <taxon>Pseudomonadati</taxon>
        <taxon>Bacteroidota</taxon>
        <taxon>Sphingobacteriia</taxon>
        <taxon>Sphingobacteriales</taxon>
        <taxon>Sphingobacteriaceae</taxon>
        <taxon>Mucilaginibacter</taxon>
    </lineage>
</organism>
<name>A0ABR7WQ23_9SPHI</name>
<gene>
    <name evidence="1" type="ORF">IDJ77_11460</name>
</gene>
<evidence type="ECO:0000313" key="1">
    <source>
        <dbReference type="EMBL" id="MBD1364426.1"/>
    </source>
</evidence>
<reference evidence="1 2" key="1">
    <citation type="submission" date="2020-09" db="EMBL/GenBank/DDBJ databases">
        <title>Novel species of Mucilaginibacter isolated from a glacier on the Tibetan Plateau.</title>
        <authorList>
            <person name="Liu Q."/>
            <person name="Xin Y.-H."/>
        </authorList>
    </citation>
    <scope>NUCLEOTIDE SEQUENCE [LARGE SCALE GENOMIC DNA]</scope>
    <source>
        <strain evidence="1 2">ZT4R22</strain>
    </source>
</reference>
<keyword evidence="2" id="KW-1185">Reference proteome</keyword>
<proteinExistence type="predicted"/>
<protein>
    <submittedName>
        <fullName evidence="1">Uncharacterized protein</fullName>
    </submittedName>
</protein>
<dbReference type="EMBL" id="JACWMY010000005">
    <property type="protein sequence ID" value="MBD1364426.1"/>
    <property type="molecule type" value="Genomic_DNA"/>
</dbReference>
<accession>A0ABR7WQ23</accession>
<sequence>MSGYTVQMEGGSTIIESVEYMFKMIVQRNRQVSLERNTALIEATLYKEEGAFVRDCNYLFEAIDSDNIPVCNVKLDVFKSAVDFFFTSILGTDLYVQYIPKASSLCGEQLKAFQFETR</sequence>
<comment type="caution">
    <text evidence="1">The sequence shown here is derived from an EMBL/GenBank/DDBJ whole genome shotgun (WGS) entry which is preliminary data.</text>
</comment>
<dbReference type="RefSeq" id="WP_191189090.1">
    <property type="nucleotide sequence ID" value="NZ_JACWMY010000005.1"/>
</dbReference>
<evidence type="ECO:0000313" key="2">
    <source>
        <dbReference type="Proteomes" id="UP000606600"/>
    </source>
</evidence>
<dbReference type="Proteomes" id="UP000606600">
    <property type="component" value="Unassembled WGS sequence"/>
</dbReference>